<reference evidence="2 3" key="1">
    <citation type="journal article" date="2019" name="Int. J. Syst. Evol. Microbiol.">
        <title>The Global Catalogue of Microorganisms (GCM) 10K type strain sequencing project: providing services to taxonomists for standard genome sequencing and annotation.</title>
        <authorList>
            <consortium name="The Broad Institute Genomics Platform"/>
            <consortium name="The Broad Institute Genome Sequencing Center for Infectious Disease"/>
            <person name="Wu L."/>
            <person name="Ma J."/>
        </authorList>
    </citation>
    <scope>NUCLEOTIDE SEQUENCE [LARGE SCALE GENOMIC DNA]</scope>
    <source>
        <strain evidence="2 3">JCM 11445</strain>
    </source>
</reference>
<gene>
    <name evidence="2" type="ORF">GCM10009576_029570</name>
</gene>
<evidence type="ECO:0000313" key="2">
    <source>
        <dbReference type="EMBL" id="GAA0977417.1"/>
    </source>
</evidence>
<dbReference type="Pfam" id="PF13560">
    <property type="entry name" value="HTH_31"/>
    <property type="match status" value="1"/>
</dbReference>
<comment type="caution">
    <text evidence="2">The sequence shown here is derived from an EMBL/GenBank/DDBJ whole genome shotgun (WGS) entry which is preliminary data.</text>
</comment>
<dbReference type="EMBL" id="BAAAIE010000015">
    <property type="protein sequence ID" value="GAA0977417.1"/>
    <property type="molecule type" value="Genomic_DNA"/>
</dbReference>
<accession>A0ABN1S7S5</accession>
<dbReference type="InterPro" id="IPR001387">
    <property type="entry name" value="Cro/C1-type_HTH"/>
</dbReference>
<dbReference type="SMART" id="SM00530">
    <property type="entry name" value="HTH_XRE"/>
    <property type="match status" value="1"/>
</dbReference>
<dbReference type="CDD" id="cd00093">
    <property type="entry name" value="HTH_XRE"/>
    <property type="match status" value="1"/>
</dbReference>
<dbReference type="SUPFAM" id="SSF47413">
    <property type="entry name" value="lambda repressor-like DNA-binding domains"/>
    <property type="match status" value="1"/>
</dbReference>
<dbReference type="Gene3D" id="1.10.260.40">
    <property type="entry name" value="lambda repressor-like DNA-binding domains"/>
    <property type="match status" value="1"/>
</dbReference>
<proteinExistence type="predicted"/>
<name>A0ABN1S7S5_9ACTN</name>
<dbReference type="Proteomes" id="UP001500033">
    <property type="component" value="Unassembled WGS sequence"/>
</dbReference>
<dbReference type="InterPro" id="IPR010982">
    <property type="entry name" value="Lambda_DNA-bd_dom_sf"/>
</dbReference>
<feature type="domain" description="HTH cro/C1-type" evidence="1">
    <location>
        <begin position="21"/>
        <end position="76"/>
    </location>
</feature>
<organism evidence="2 3">
    <name type="scientific">Streptomyces rhizosphaericus</name>
    <dbReference type="NCBI Taxonomy" id="114699"/>
    <lineage>
        <taxon>Bacteria</taxon>
        <taxon>Bacillati</taxon>
        <taxon>Actinomycetota</taxon>
        <taxon>Actinomycetes</taxon>
        <taxon>Kitasatosporales</taxon>
        <taxon>Streptomycetaceae</taxon>
        <taxon>Streptomyces</taxon>
        <taxon>Streptomyces violaceusniger group</taxon>
    </lineage>
</organism>
<evidence type="ECO:0000313" key="3">
    <source>
        <dbReference type="Proteomes" id="UP001500033"/>
    </source>
</evidence>
<keyword evidence="3" id="KW-1185">Reference proteome</keyword>
<dbReference type="InterPro" id="IPR043917">
    <property type="entry name" value="DUF5753"/>
</dbReference>
<evidence type="ECO:0000259" key="1">
    <source>
        <dbReference type="SMART" id="SM00530"/>
    </source>
</evidence>
<dbReference type="Pfam" id="PF19054">
    <property type="entry name" value="DUF5753"/>
    <property type="match status" value="1"/>
</dbReference>
<protein>
    <submittedName>
        <fullName evidence="2">Helix-turn-helix transcriptional regulator</fullName>
    </submittedName>
</protein>
<sequence>MAARPRELTPERSARHLFGAKMRAHRERADMSLERLKDVVMVSTSHLSRIETADAMPPPDLPKRLDAAFGTDGIFAELYGLARREIHPDQFRRRMELEAQARVIEEYAGQIVPGLVQTEGYARALFETFDPKATAEKIEELVNARMSRQTLLGADFPPDISLILDEAVLRRAFGGPTVMRAQLSRLVDLTLTPTSVVQVLPFEHGGHALVGGTLTLMTLDNGARVAYEESISTGTLLEDLAAVSARQRAYDLLRACALSPSDTSTFIRSLMEVLPDECHT</sequence>